<proteinExistence type="inferred from homology"/>
<dbReference type="EMBL" id="JAFIQS010000001">
    <property type="protein sequence ID" value="KAG5173847.1"/>
    <property type="molecule type" value="Genomic_DNA"/>
</dbReference>
<dbReference type="InterPro" id="IPR036188">
    <property type="entry name" value="FAD/NAD-bd_sf"/>
</dbReference>
<evidence type="ECO:0000256" key="1">
    <source>
        <dbReference type="ARBA" id="ARBA00010139"/>
    </source>
</evidence>
<dbReference type="SUPFAM" id="SSF51905">
    <property type="entry name" value="FAD/NAD(P)-binding domain"/>
    <property type="match status" value="1"/>
</dbReference>
<dbReference type="Gene3D" id="3.50.50.60">
    <property type="entry name" value="FAD/NAD(P)-binding domain"/>
    <property type="match status" value="3"/>
</dbReference>
<comment type="similarity">
    <text evidence="1">Belongs to the FAD-binding monooxygenase family.</text>
</comment>
<accession>A0A8H7Y7F6</accession>
<sequence length="586" mass="66104">MNNNVKAQPAFKLGEFSIDDPRPIKVAIIGAGHSGIVAGIRFRQRVPNMDLTIYESLPAVGGTWYANRYPGLQCDIPSHAYQPTFETNTEWSAFYASGREIQQFMENMVDKYQLRPFIKLQHRLTAAHYAEKSGKWELTIKHPRKASNTKKSHNYASPVDQEWEEFHDTVDILFIAVGPLSRWTWPDIPGLENFSGTVVHSADWNIADDEASLGDKRVGVIGVGSSAIQIVAALQPKVKHLVNYVRGKTWIAAIFNKPSLDRLSQDNKFTDKDKEAFKDPKVYNEFRREIETDMNHAHPATLLGSPLEKMAREEFTASMRQKLTKKPWIADHLIPDFGVCCRRLTPGPGYLEALCEDNVTFVPSLIKNATPEGIVTVDGKFEKLDIIVCATGFETSFRLDVDIRGRNGISLNDHHNPHPRTYLSVAVDGFPNMFQALGPNASVGAGNLLLIMERQVDYAVAATLKIQRERIKSIEAKSEAVDDFDKYIDSYFPTTVFGTKCRSWYKAGKTEGRVVALWPGSPIHAARALAHPRWEDFNYEYLDPSQNRLHWLGDGNTVADRDPNGDKAWYLRPENIDFPPVPQHKL</sequence>
<protein>
    <submittedName>
        <fullName evidence="2">Uncharacterized protein</fullName>
    </submittedName>
</protein>
<dbReference type="AlphaFoldDB" id="A0A8H7Y7F6"/>
<evidence type="ECO:0000313" key="2">
    <source>
        <dbReference type="EMBL" id="KAG5173847.1"/>
    </source>
</evidence>
<organism evidence="2">
    <name type="scientific">Psilocybe cubensis</name>
    <name type="common">Psychedelic mushroom</name>
    <name type="synonym">Stropharia cubensis</name>
    <dbReference type="NCBI Taxonomy" id="181762"/>
    <lineage>
        <taxon>Eukaryota</taxon>
        <taxon>Fungi</taxon>
        <taxon>Dikarya</taxon>
        <taxon>Basidiomycota</taxon>
        <taxon>Agaricomycotina</taxon>
        <taxon>Agaricomycetes</taxon>
        <taxon>Agaricomycetidae</taxon>
        <taxon>Agaricales</taxon>
        <taxon>Agaricineae</taxon>
        <taxon>Strophariaceae</taxon>
        <taxon>Psilocybe</taxon>
    </lineage>
</organism>
<name>A0A8H7Y7F6_PSICU</name>
<dbReference type="Pfam" id="PF13450">
    <property type="entry name" value="NAD_binding_8"/>
    <property type="match status" value="1"/>
</dbReference>
<comment type="caution">
    <text evidence="2">The sequence shown here is derived from an EMBL/GenBank/DDBJ whole genome shotgun (WGS) entry which is preliminary data.</text>
</comment>
<gene>
    <name evidence="2" type="ORF">JR316_000504</name>
</gene>
<dbReference type="InterPro" id="IPR051209">
    <property type="entry name" value="FAD-bind_Monooxygenase_sf"/>
</dbReference>
<reference evidence="2" key="1">
    <citation type="submission" date="2021-02" db="EMBL/GenBank/DDBJ databases">
        <title>Psilocybe cubensis genome.</title>
        <authorList>
            <person name="Mckernan K.J."/>
            <person name="Crawford S."/>
            <person name="Trippe A."/>
            <person name="Kane L.T."/>
            <person name="Mclaughlin S."/>
        </authorList>
    </citation>
    <scope>NUCLEOTIDE SEQUENCE [LARGE SCALE GENOMIC DNA]</scope>
    <source>
        <strain evidence="2">MGC-MH-2018</strain>
    </source>
</reference>
<dbReference type="PANTHER" id="PTHR42877">
    <property type="entry name" value="L-ORNITHINE N(5)-MONOOXYGENASE-RELATED"/>
    <property type="match status" value="1"/>
</dbReference>
<dbReference type="PANTHER" id="PTHR42877:SF7">
    <property type="entry name" value="FLAVIN-BINDING MONOOXYGENASE-RELATED"/>
    <property type="match status" value="1"/>
</dbReference>